<proteinExistence type="predicted"/>
<accession>A0A420DEE4</accession>
<dbReference type="RefSeq" id="WP_120212288.1">
    <property type="nucleotide sequence ID" value="NZ_BMCW01000001.1"/>
</dbReference>
<dbReference type="Proteomes" id="UP000285906">
    <property type="component" value="Unassembled WGS sequence"/>
</dbReference>
<gene>
    <name evidence="2" type="ORF">BXY58_0592</name>
    <name evidence="1" type="ORF">GCM10007332_05670</name>
</gene>
<dbReference type="OrthoDB" id="798290at2"/>
<reference evidence="1" key="4">
    <citation type="submission" date="2024-05" db="EMBL/GenBank/DDBJ databases">
        <authorList>
            <person name="Sun Q."/>
            <person name="Sedlacek I."/>
        </authorList>
    </citation>
    <scope>NUCLEOTIDE SEQUENCE</scope>
    <source>
        <strain evidence="1">CCM 8490</strain>
    </source>
</reference>
<reference evidence="4" key="3">
    <citation type="journal article" date="2019" name="Int. J. Syst. Evol. Microbiol.">
        <title>The Global Catalogue of Microorganisms (GCM) 10K type strain sequencing project: providing services to taxonomists for standard genome sequencing and annotation.</title>
        <authorList>
            <consortium name="The Broad Institute Genomics Platform"/>
            <consortium name="The Broad Institute Genome Sequencing Center for Infectious Disease"/>
            <person name="Wu L."/>
            <person name="Ma J."/>
        </authorList>
    </citation>
    <scope>NUCLEOTIDE SEQUENCE [LARGE SCALE GENOMIC DNA]</scope>
    <source>
        <strain evidence="4">CCM 8490</strain>
    </source>
</reference>
<evidence type="ECO:0000313" key="2">
    <source>
        <dbReference type="EMBL" id="RKE90007.1"/>
    </source>
</evidence>
<protein>
    <recommendedName>
        <fullName evidence="5">Tail tube protein</fullName>
    </recommendedName>
</protein>
<dbReference type="Proteomes" id="UP000658202">
    <property type="component" value="Unassembled WGS sequence"/>
</dbReference>
<dbReference type="EMBL" id="RAQH01000001">
    <property type="protein sequence ID" value="RKE90007.1"/>
    <property type="molecule type" value="Genomic_DNA"/>
</dbReference>
<comment type="caution">
    <text evidence="2">The sequence shown here is derived from an EMBL/GenBank/DDBJ whole genome shotgun (WGS) entry which is preliminary data.</text>
</comment>
<evidence type="ECO:0008006" key="5">
    <source>
        <dbReference type="Google" id="ProtNLM"/>
    </source>
</evidence>
<sequence>MPDTFDSKQYSWSDVSISLGGRIVTGVTSVEYSRKQEKSILRGRGSKGHKIVRGNEDFEGKITIWQSEFEAMTRDAPGKNHLRLEFDLTIAYVPEDGGQTVTDTCKTCEFTEGKKTFNQGDGNMLVELPFIFLDLIPQS</sequence>
<dbReference type="AlphaFoldDB" id="A0A420DEE4"/>
<name>A0A420DEE4_9FLAO</name>
<evidence type="ECO:0000313" key="4">
    <source>
        <dbReference type="Proteomes" id="UP000658202"/>
    </source>
</evidence>
<reference evidence="1" key="1">
    <citation type="journal article" date="2014" name="Int. J. Syst. Evol. Microbiol.">
        <title>Complete genome of a new Firmicutes species belonging to the dominant human colonic microbiota ('Ruminococcus bicirculans') reveals two chromosomes and a selective capacity to utilize plant glucans.</title>
        <authorList>
            <consortium name="NISC Comparative Sequencing Program"/>
            <person name="Wegmann U."/>
            <person name="Louis P."/>
            <person name="Goesmann A."/>
            <person name="Henrissat B."/>
            <person name="Duncan S.H."/>
            <person name="Flint H.J."/>
        </authorList>
    </citation>
    <scope>NUCLEOTIDE SEQUENCE</scope>
    <source>
        <strain evidence="1">CCM 8490</strain>
    </source>
</reference>
<dbReference type="EMBL" id="BMCW01000001">
    <property type="protein sequence ID" value="GGG47046.1"/>
    <property type="molecule type" value="Genomic_DNA"/>
</dbReference>
<evidence type="ECO:0000313" key="3">
    <source>
        <dbReference type="Proteomes" id="UP000285906"/>
    </source>
</evidence>
<reference evidence="2 3" key="2">
    <citation type="submission" date="2018-09" db="EMBL/GenBank/DDBJ databases">
        <title>Genomic Encyclopedia of Archaeal and Bacterial Type Strains, Phase II (KMG-II): from individual species to whole genera.</title>
        <authorList>
            <person name="Goeker M."/>
        </authorList>
    </citation>
    <scope>NUCLEOTIDE SEQUENCE [LARGE SCALE GENOMIC DNA]</scope>
    <source>
        <strain evidence="2 3">DSM 27620</strain>
    </source>
</reference>
<keyword evidence="4" id="KW-1185">Reference proteome</keyword>
<organism evidence="2 3">
    <name type="scientific">Epilithonimonas arachidiradicis</name>
    <dbReference type="NCBI Taxonomy" id="1617282"/>
    <lineage>
        <taxon>Bacteria</taxon>
        <taxon>Pseudomonadati</taxon>
        <taxon>Bacteroidota</taxon>
        <taxon>Flavobacteriia</taxon>
        <taxon>Flavobacteriales</taxon>
        <taxon>Weeksellaceae</taxon>
        <taxon>Chryseobacterium group</taxon>
        <taxon>Epilithonimonas</taxon>
    </lineage>
</organism>
<evidence type="ECO:0000313" key="1">
    <source>
        <dbReference type="EMBL" id="GGG47046.1"/>
    </source>
</evidence>